<proteinExistence type="predicted"/>
<keyword evidence="3" id="KW-1185">Reference proteome</keyword>
<name>A0A378J7X8_9GAMM</name>
<dbReference type="AlphaFoldDB" id="A0A378J7X8"/>
<dbReference type="Proteomes" id="UP000054691">
    <property type="component" value="Unassembled WGS sequence"/>
</dbReference>
<evidence type="ECO:0000313" key="1">
    <source>
        <dbReference type="EMBL" id="KTD06348.1"/>
    </source>
</evidence>
<organism evidence="2 4">
    <name type="scientific">Legionella gratiana</name>
    <dbReference type="NCBI Taxonomy" id="45066"/>
    <lineage>
        <taxon>Bacteria</taxon>
        <taxon>Pseudomonadati</taxon>
        <taxon>Pseudomonadota</taxon>
        <taxon>Gammaproteobacteria</taxon>
        <taxon>Legionellales</taxon>
        <taxon>Legionellaceae</taxon>
        <taxon>Legionella</taxon>
    </lineage>
</organism>
<dbReference type="Proteomes" id="UP000254476">
    <property type="component" value="Unassembled WGS sequence"/>
</dbReference>
<reference evidence="1 3" key="1">
    <citation type="submission" date="2015-11" db="EMBL/GenBank/DDBJ databases">
        <title>Genomic analysis of 38 Legionella species identifies large and diverse effector repertoires.</title>
        <authorList>
            <person name="Burstein D."/>
            <person name="Amaro F."/>
            <person name="Zusman T."/>
            <person name="Lifshitz Z."/>
            <person name="Cohen O."/>
            <person name="Gilbert J.A."/>
            <person name="Pupko T."/>
            <person name="Shuman H.A."/>
            <person name="Segal G."/>
        </authorList>
    </citation>
    <scope>NUCLEOTIDE SEQUENCE [LARGE SCALE GENOMIC DNA]</scope>
    <source>
        <strain evidence="1 3">Lyon 8420412</strain>
    </source>
</reference>
<evidence type="ECO:0000313" key="2">
    <source>
        <dbReference type="EMBL" id="STX43486.1"/>
    </source>
</evidence>
<evidence type="ECO:0000313" key="3">
    <source>
        <dbReference type="Proteomes" id="UP000054691"/>
    </source>
</evidence>
<sequence length="149" mass="17002">MINGTNKPETVKQAFRHWRATRTKRGQIPDELWEQVKGLLGDYTPSKIGCHLGISPIQIRKKLLPVEKTDLQFVEVKGKPRRLDSEFLSNSDALCSVELHRSCGSILKINAIPMSKVSKLMLIHPAKKWTKNPGNIYLNQVLIFQKQLM</sequence>
<dbReference type="RefSeq" id="WP_238584467.1">
    <property type="nucleotide sequence ID" value="NZ_CAAAHW010000001.1"/>
</dbReference>
<gene>
    <name evidence="1" type="ORF">Lgra_3125</name>
    <name evidence="2" type="ORF">NCTC12388_01090</name>
</gene>
<dbReference type="EMBL" id="LNYE01000029">
    <property type="protein sequence ID" value="KTD06348.1"/>
    <property type="molecule type" value="Genomic_DNA"/>
</dbReference>
<evidence type="ECO:0000313" key="4">
    <source>
        <dbReference type="Proteomes" id="UP000254476"/>
    </source>
</evidence>
<protein>
    <submittedName>
        <fullName evidence="2">Uncharacterized protein</fullName>
    </submittedName>
</protein>
<reference evidence="2 4" key="2">
    <citation type="submission" date="2018-06" db="EMBL/GenBank/DDBJ databases">
        <authorList>
            <consortium name="Pathogen Informatics"/>
            <person name="Doyle S."/>
        </authorList>
    </citation>
    <scope>NUCLEOTIDE SEQUENCE [LARGE SCALE GENOMIC DNA]</scope>
    <source>
        <strain evidence="2 4">NCTC12388</strain>
    </source>
</reference>
<dbReference type="EMBL" id="UGOB01000001">
    <property type="protein sequence ID" value="STX43486.1"/>
    <property type="molecule type" value="Genomic_DNA"/>
</dbReference>
<accession>A0A378J7X8</accession>